<dbReference type="GO" id="GO:0005737">
    <property type="term" value="C:cytoplasm"/>
    <property type="evidence" value="ECO:0007669"/>
    <property type="project" value="InterPro"/>
</dbReference>
<dbReference type="GO" id="GO:0009435">
    <property type="term" value="P:NAD+ biosynthetic process"/>
    <property type="evidence" value="ECO:0007669"/>
    <property type="project" value="UniProtKB-UniRule"/>
</dbReference>
<feature type="binding site" evidence="8">
    <location>
        <position position="162"/>
    </location>
    <ligand>
        <name>ATP</name>
        <dbReference type="ChEBI" id="CHEBI:30616"/>
    </ligand>
</feature>
<feature type="binding site" evidence="8">
    <location>
        <position position="138"/>
    </location>
    <ligand>
        <name>Mg(2+)</name>
        <dbReference type="ChEBI" id="CHEBI:18420"/>
    </ligand>
</feature>
<dbReference type="AlphaFoldDB" id="A0A2V2N9Y2"/>
<dbReference type="InterPro" id="IPR014729">
    <property type="entry name" value="Rossmann-like_a/b/a_fold"/>
</dbReference>
<accession>A0A2V2N9Y2</accession>
<dbReference type="EC" id="6.3.1.5" evidence="8 10"/>
<proteinExistence type="inferred from homology"/>
<dbReference type="GO" id="GO:0005524">
    <property type="term" value="F:ATP binding"/>
    <property type="evidence" value="ECO:0007669"/>
    <property type="project" value="UniProtKB-UniRule"/>
</dbReference>
<dbReference type="InterPro" id="IPR003694">
    <property type="entry name" value="NAD_synthase"/>
</dbReference>
<evidence type="ECO:0000259" key="11">
    <source>
        <dbReference type="Pfam" id="PF02540"/>
    </source>
</evidence>
<keyword evidence="2 8" id="KW-0436">Ligase</keyword>
<keyword evidence="4 8" id="KW-0547">Nucleotide-binding</keyword>
<dbReference type="NCBIfam" id="TIGR00552">
    <property type="entry name" value="nadE"/>
    <property type="match status" value="1"/>
</dbReference>
<organism evidence="12 13">
    <name type="scientific">Methanospirillum stamsii</name>
    <dbReference type="NCBI Taxonomy" id="1277351"/>
    <lineage>
        <taxon>Archaea</taxon>
        <taxon>Methanobacteriati</taxon>
        <taxon>Methanobacteriota</taxon>
        <taxon>Stenosarchaea group</taxon>
        <taxon>Methanomicrobia</taxon>
        <taxon>Methanomicrobiales</taxon>
        <taxon>Methanospirillaceae</taxon>
        <taxon>Methanospirillum</taxon>
    </lineage>
</organism>
<comment type="similarity">
    <text evidence="1 8 9">Belongs to the NAD synthetase family.</text>
</comment>
<dbReference type="RefSeq" id="WP_109939914.1">
    <property type="nucleotide sequence ID" value="NZ_CP176366.1"/>
</dbReference>
<dbReference type="OrthoDB" id="39312at2157"/>
<dbReference type="Proteomes" id="UP000245934">
    <property type="component" value="Unassembled WGS sequence"/>
</dbReference>
<dbReference type="EMBL" id="QGMZ01000010">
    <property type="protein sequence ID" value="PWR75395.1"/>
    <property type="molecule type" value="Genomic_DNA"/>
</dbReference>
<dbReference type="SUPFAM" id="SSF52402">
    <property type="entry name" value="Adenine nucleotide alpha hydrolases-like"/>
    <property type="match status" value="1"/>
</dbReference>
<dbReference type="Pfam" id="PF02540">
    <property type="entry name" value="NAD_synthase"/>
    <property type="match status" value="1"/>
</dbReference>
<evidence type="ECO:0000256" key="1">
    <source>
        <dbReference type="ARBA" id="ARBA00005859"/>
    </source>
</evidence>
<comment type="subunit">
    <text evidence="8">Homodimer.</text>
</comment>
<evidence type="ECO:0000256" key="10">
    <source>
        <dbReference type="RuleBase" id="RU003812"/>
    </source>
</evidence>
<evidence type="ECO:0000256" key="9">
    <source>
        <dbReference type="RuleBase" id="RU003811"/>
    </source>
</evidence>
<evidence type="ECO:0000256" key="8">
    <source>
        <dbReference type="HAMAP-Rule" id="MF_00193"/>
    </source>
</evidence>
<feature type="binding site" evidence="8">
    <location>
        <position position="184"/>
    </location>
    <ligand>
        <name>ATP</name>
        <dbReference type="ChEBI" id="CHEBI:30616"/>
    </ligand>
</feature>
<evidence type="ECO:0000313" key="12">
    <source>
        <dbReference type="EMBL" id="PWR75395.1"/>
    </source>
</evidence>
<comment type="catalytic activity">
    <reaction evidence="8 10">
        <text>deamido-NAD(+) + NH4(+) + ATP = AMP + diphosphate + NAD(+) + H(+)</text>
        <dbReference type="Rhea" id="RHEA:21188"/>
        <dbReference type="ChEBI" id="CHEBI:15378"/>
        <dbReference type="ChEBI" id="CHEBI:28938"/>
        <dbReference type="ChEBI" id="CHEBI:30616"/>
        <dbReference type="ChEBI" id="CHEBI:33019"/>
        <dbReference type="ChEBI" id="CHEBI:57540"/>
        <dbReference type="ChEBI" id="CHEBI:58437"/>
        <dbReference type="ChEBI" id="CHEBI:456215"/>
        <dbReference type="EC" id="6.3.1.5"/>
    </reaction>
</comment>
<dbReference type="GeneID" id="97609686"/>
<name>A0A2V2N9Y2_9EURY</name>
<feature type="binding site" description="in other chain" evidence="8">
    <location>
        <position position="113"/>
    </location>
    <ligand>
        <name>deamido-NAD(+)</name>
        <dbReference type="ChEBI" id="CHEBI:58437"/>
        <note>ligand shared between two neighboring subunits</note>
    </ligand>
</feature>
<keyword evidence="13" id="KW-1185">Reference proteome</keyword>
<gene>
    <name evidence="8 12" type="primary">nadE</name>
    <name evidence="12" type="ORF">DLD82_04460</name>
</gene>
<evidence type="ECO:0000256" key="7">
    <source>
        <dbReference type="ARBA" id="ARBA00023027"/>
    </source>
</evidence>
<evidence type="ECO:0000313" key="13">
    <source>
        <dbReference type="Proteomes" id="UP000245934"/>
    </source>
</evidence>
<dbReference type="InterPro" id="IPR022926">
    <property type="entry name" value="NH(3)-dep_NAD(+)_synth"/>
</dbReference>
<evidence type="ECO:0000256" key="3">
    <source>
        <dbReference type="ARBA" id="ARBA00022723"/>
    </source>
</evidence>
<keyword evidence="7 8" id="KW-0520">NAD</keyword>
<reference evidence="12 13" key="1">
    <citation type="submission" date="2018-05" db="EMBL/GenBank/DDBJ databases">
        <title>Draft genome of Methanospirillum stamsii Pt1.</title>
        <authorList>
            <person name="Dueholm M.S."/>
            <person name="Nielsen P.H."/>
            <person name="Bakmann L.F."/>
            <person name="Otzen D.E."/>
        </authorList>
    </citation>
    <scope>NUCLEOTIDE SEQUENCE [LARGE SCALE GENOMIC DNA]</scope>
    <source>
        <strain evidence="12 13">Pt1</strain>
    </source>
</reference>
<evidence type="ECO:0000256" key="5">
    <source>
        <dbReference type="ARBA" id="ARBA00022840"/>
    </source>
</evidence>
<feature type="binding site" evidence="8">
    <location>
        <position position="153"/>
    </location>
    <ligand>
        <name>deamido-NAD(+)</name>
        <dbReference type="ChEBI" id="CHEBI:58437"/>
        <note>ligand shared between two neighboring subunits</note>
    </ligand>
</feature>
<keyword evidence="5 8" id="KW-0067">ATP-binding</keyword>
<evidence type="ECO:0000256" key="4">
    <source>
        <dbReference type="ARBA" id="ARBA00022741"/>
    </source>
</evidence>
<feature type="binding site" evidence="8">
    <location>
        <position position="133"/>
    </location>
    <ligand>
        <name>ATP</name>
        <dbReference type="ChEBI" id="CHEBI:30616"/>
    </ligand>
</feature>
<dbReference type="PANTHER" id="PTHR23090">
    <property type="entry name" value="NH 3 /GLUTAMINE-DEPENDENT NAD + SYNTHETASE"/>
    <property type="match status" value="1"/>
</dbReference>
<protein>
    <recommendedName>
        <fullName evidence="8 10">NH(3)-dependent NAD(+) synthetase</fullName>
        <ecNumber evidence="8 10">6.3.1.5</ecNumber>
    </recommendedName>
</protein>
<evidence type="ECO:0000256" key="6">
    <source>
        <dbReference type="ARBA" id="ARBA00022842"/>
    </source>
</evidence>
<feature type="binding site" evidence="8">
    <location>
        <begin position="30"/>
        <end position="37"/>
    </location>
    <ligand>
        <name>ATP</name>
        <dbReference type="ChEBI" id="CHEBI:30616"/>
    </ligand>
</feature>
<comment type="pathway">
    <text evidence="8">Cofactor biosynthesis; NAD(+) biosynthesis; NAD(+) from deamido-NAD(+) (ammonia route): step 1/1.</text>
</comment>
<evidence type="ECO:0000256" key="2">
    <source>
        <dbReference type="ARBA" id="ARBA00022598"/>
    </source>
</evidence>
<keyword evidence="3 8" id="KW-0479">Metal-binding</keyword>
<feature type="binding site" description="in other chain" evidence="8">
    <location>
        <position position="146"/>
    </location>
    <ligand>
        <name>deamido-NAD(+)</name>
        <dbReference type="ChEBI" id="CHEBI:58437"/>
        <note>ligand shared between two neighboring subunits</note>
    </ligand>
</feature>
<comment type="caution">
    <text evidence="12">The sequence shown here is derived from an EMBL/GenBank/DDBJ whole genome shotgun (WGS) entry which is preliminary data.</text>
</comment>
<dbReference type="GO" id="GO:0004359">
    <property type="term" value="F:glutaminase activity"/>
    <property type="evidence" value="ECO:0007669"/>
    <property type="project" value="InterPro"/>
</dbReference>
<dbReference type="GO" id="GO:0008795">
    <property type="term" value="F:NAD+ synthase activity"/>
    <property type="evidence" value="ECO:0007669"/>
    <property type="project" value="UniProtKB-UniRule"/>
</dbReference>
<feature type="binding site" description="in other chain" evidence="8">
    <location>
        <begin position="235"/>
        <end position="236"/>
    </location>
    <ligand>
        <name>deamido-NAD(+)</name>
        <dbReference type="ChEBI" id="CHEBI:58437"/>
        <note>ligand shared between two neighboring subunits</note>
    </ligand>
</feature>
<feature type="domain" description="NAD/GMP synthase" evidence="11">
    <location>
        <begin position="14"/>
        <end position="214"/>
    </location>
</feature>
<keyword evidence="6 8" id="KW-0460">Magnesium</keyword>
<dbReference type="GO" id="GO:0003952">
    <property type="term" value="F:NAD+ synthase (glutamine-hydrolyzing) activity"/>
    <property type="evidence" value="ECO:0007669"/>
    <property type="project" value="InterPro"/>
</dbReference>
<comment type="function">
    <text evidence="8">Catalyzes the ATP-dependent amidation of deamido-NAD to form NAD. Uses ammonia as a nitrogen source.</text>
</comment>
<sequence length="245" mass="26831">MNTAGSDLSPIIGLLQDISKKSNSSGFVIGLSGGIDSSVAAALCVRAVGASLVRGFFLPSGVTPSGDEEDVRMLGEVLGIQVTTVPIASVIDQYRKMPGFLESSYLVGNLMARTRMTILYYYANQMNRLVCGTSNYTEFLLGYCTKYGDNAADVQPIIHLTKTEVWNLARVLGIPDRLIEKTPSAGLWQNQTDEDELGLKYAVIDEAIVNLENRGWKPVTPEEHQVLEKIQRAGHKQRAVPQVKR</sequence>
<dbReference type="Gene3D" id="3.40.50.620">
    <property type="entry name" value="HUPs"/>
    <property type="match status" value="1"/>
</dbReference>
<dbReference type="CDD" id="cd00553">
    <property type="entry name" value="NAD_synthase"/>
    <property type="match status" value="1"/>
</dbReference>
<dbReference type="PANTHER" id="PTHR23090:SF9">
    <property type="entry name" value="GLUTAMINE-DEPENDENT NAD(+) SYNTHETASE"/>
    <property type="match status" value="1"/>
</dbReference>
<dbReference type="UniPathway" id="UPA00253">
    <property type="reaction ID" value="UER00333"/>
</dbReference>
<feature type="binding site" evidence="8">
    <location>
        <position position="36"/>
    </location>
    <ligand>
        <name>Mg(2+)</name>
        <dbReference type="ChEBI" id="CHEBI:18420"/>
    </ligand>
</feature>
<dbReference type="GO" id="GO:0046872">
    <property type="term" value="F:metal ion binding"/>
    <property type="evidence" value="ECO:0007669"/>
    <property type="project" value="UniProtKB-KW"/>
</dbReference>
<dbReference type="HAMAP" id="MF_00193">
    <property type="entry name" value="NadE_ammonia_dep"/>
    <property type="match status" value="1"/>
</dbReference>
<dbReference type="InterPro" id="IPR022310">
    <property type="entry name" value="NAD/GMP_synthase"/>
</dbReference>